<dbReference type="Pfam" id="PF10618">
    <property type="entry name" value="Tail_tube"/>
    <property type="match status" value="1"/>
</dbReference>
<evidence type="ECO:0000313" key="1">
    <source>
        <dbReference type="EMBL" id="MDA8483591.1"/>
    </source>
</evidence>
<keyword evidence="2" id="KW-1185">Reference proteome</keyword>
<dbReference type="RefSeq" id="WP_271470770.1">
    <property type="nucleotide sequence ID" value="NZ_JANEWF010000009.1"/>
</dbReference>
<accession>A0ABT4Y496</accession>
<comment type="caution">
    <text evidence="1">The sequence shown here is derived from an EMBL/GenBank/DDBJ whole genome shotgun (WGS) entry which is preliminary data.</text>
</comment>
<gene>
    <name evidence="1" type="ORF">NNO07_10955</name>
</gene>
<sequence>MPQFAGRAKIRVDGKEYRTLDGATINTGGVTREAKKGYEVYGFTETVAEPTVECKIPLGVDDSLLEINRIKDATVEFVTDIGKTFMIVGAWCSAPCSLSGGDVDVKFAGLECKEV</sequence>
<dbReference type="InterPro" id="IPR019596">
    <property type="entry name" value="Phage_Mu_GpM_tail_tub"/>
</dbReference>
<organism evidence="1 2">
    <name type="scientific">Metapseudomonas resinovorans</name>
    <name type="common">Pseudomonas resinovorans</name>
    <dbReference type="NCBI Taxonomy" id="53412"/>
    <lineage>
        <taxon>Bacteria</taxon>
        <taxon>Pseudomonadati</taxon>
        <taxon>Pseudomonadota</taxon>
        <taxon>Gammaproteobacteria</taxon>
        <taxon>Pseudomonadales</taxon>
        <taxon>Pseudomonadaceae</taxon>
        <taxon>Metapseudomonas</taxon>
    </lineage>
</organism>
<evidence type="ECO:0000313" key="2">
    <source>
        <dbReference type="Proteomes" id="UP001211689"/>
    </source>
</evidence>
<proteinExistence type="predicted"/>
<protein>
    <submittedName>
        <fullName evidence="1">Phage tail tube protein</fullName>
    </submittedName>
</protein>
<reference evidence="1 2" key="1">
    <citation type="submission" date="2022-07" db="EMBL/GenBank/DDBJ databases">
        <title>Genome Analysis of Selected Gammaproteobacteria from Nigerian Food snails.</title>
        <authorList>
            <person name="Okafor A.C."/>
        </authorList>
    </citation>
    <scope>NUCLEOTIDE SEQUENCE [LARGE SCALE GENOMIC DNA]</scope>
    <source>
        <strain evidence="1 2">Awg 2</strain>
    </source>
</reference>
<name>A0ABT4Y496_METRE</name>
<dbReference type="Proteomes" id="UP001211689">
    <property type="component" value="Unassembled WGS sequence"/>
</dbReference>
<dbReference type="EMBL" id="JANEWF010000009">
    <property type="protein sequence ID" value="MDA8483591.1"/>
    <property type="molecule type" value="Genomic_DNA"/>
</dbReference>